<evidence type="ECO:0000313" key="1">
    <source>
        <dbReference type="EMBL" id="USN13882.1"/>
    </source>
</evidence>
<gene>
    <name evidence="1" type="ORF">KABACHOK_00450</name>
</gene>
<organism evidence="1 2">
    <name type="scientific">Brevundimonas phage vB_BpoS-Kabachok</name>
    <dbReference type="NCBI Taxonomy" id="2948600"/>
    <lineage>
        <taxon>Viruses</taxon>
        <taxon>Duplodnaviria</taxon>
        <taxon>Heunggongvirae</taxon>
        <taxon>Uroviricota</taxon>
        <taxon>Caudoviricetes</taxon>
        <taxon>Jeanschmidtviridae</taxon>
        <taxon>Marchewkavirus</taxon>
        <taxon>Marchewkavirus kabachok</taxon>
    </lineage>
</organism>
<protein>
    <submittedName>
        <fullName evidence="1">Uncharacterized protein</fullName>
    </submittedName>
</protein>
<dbReference type="Proteomes" id="UP001056685">
    <property type="component" value="Segment"/>
</dbReference>
<sequence length="115" mass="12973">MKRVFDDHGLWNPEAHAAGLRALPLVKQAFELLLGEGYNPREAQALLNATVDEETLDRILVVKERLRLKQAGHAEAERVGNLRRHLPFPPADHPVFTPEHKQKAFDLVRPEGESA</sequence>
<reference evidence="1" key="1">
    <citation type="submission" date="2022-05" db="EMBL/GenBank/DDBJ databases">
        <authorList>
            <person name="Friedrich I."/>
            <person name="Poehlein A."/>
            <person name="Schneider D."/>
            <person name="Hertel R."/>
            <person name="Daniel R."/>
        </authorList>
    </citation>
    <scope>NUCLEOTIDE SEQUENCE</scope>
</reference>
<proteinExistence type="predicted"/>
<keyword evidence="2" id="KW-1185">Reference proteome</keyword>
<evidence type="ECO:0000313" key="2">
    <source>
        <dbReference type="Proteomes" id="UP001056685"/>
    </source>
</evidence>
<dbReference type="EMBL" id="ON529852">
    <property type="protein sequence ID" value="USN13882.1"/>
    <property type="molecule type" value="Genomic_DNA"/>
</dbReference>
<name>A0A9E7MQA6_9CAUD</name>
<accession>A0A9E7MQA6</accession>